<dbReference type="EMBL" id="GGMS01013048">
    <property type="protein sequence ID" value="MBY82251.1"/>
    <property type="molecule type" value="Transcribed_RNA"/>
</dbReference>
<gene>
    <name evidence="3" type="ORF">g.31090</name>
</gene>
<evidence type="ECO:0000256" key="1">
    <source>
        <dbReference type="SAM" id="MobiDB-lite"/>
    </source>
</evidence>
<feature type="domain" description="Pre-C2HC" evidence="2">
    <location>
        <begin position="189"/>
        <end position="257"/>
    </location>
</feature>
<accession>A0A2S2QWV6</accession>
<dbReference type="OrthoDB" id="6624230at2759"/>
<dbReference type="PANTHER" id="PTHR33273:SF2">
    <property type="entry name" value="ENDONUCLEASE_EXONUCLEASE_PHOSPHATASE DOMAIN-CONTAINING PROTEIN"/>
    <property type="match status" value="1"/>
</dbReference>
<dbReference type="PANTHER" id="PTHR33273">
    <property type="entry name" value="DOMAIN-CONTAINING PROTEIN, PUTATIVE-RELATED"/>
    <property type="match status" value="1"/>
</dbReference>
<organism evidence="3">
    <name type="scientific">Sipha flava</name>
    <name type="common">yellow sugarcane aphid</name>
    <dbReference type="NCBI Taxonomy" id="143950"/>
    <lineage>
        <taxon>Eukaryota</taxon>
        <taxon>Metazoa</taxon>
        <taxon>Ecdysozoa</taxon>
        <taxon>Arthropoda</taxon>
        <taxon>Hexapoda</taxon>
        <taxon>Insecta</taxon>
        <taxon>Pterygota</taxon>
        <taxon>Neoptera</taxon>
        <taxon>Paraneoptera</taxon>
        <taxon>Hemiptera</taxon>
        <taxon>Sternorrhyncha</taxon>
        <taxon>Aphidomorpha</taxon>
        <taxon>Aphidoidea</taxon>
        <taxon>Aphididae</taxon>
        <taxon>Sipha</taxon>
    </lineage>
</organism>
<dbReference type="AlphaFoldDB" id="A0A2S2QWV6"/>
<reference evidence="3" key="1">
    <citation type="submission" date="2018-04" db="EMBL/GenBank/DDBJ databases">
        <title>Transcriptome assembly of Sipha flava.</title>
        <authorList>
            <person name="Scully E.D."/>
            <person name="Geib S.M."/>
            <person name="Palmer N.A."/>
            <person name="Koch K."/>
            <person name="Bradshaw J."/>
            <person name="Heng-Moss T."/>
            <person name="Sarath G."/>
        </authorList>
    </citation>
    <scope>NUCLEOTIDE SEQUENCE</scope>
</reference>
<feature type="region of interest" description="Disordered" evidence="1">
    <location>
        <begin position="325"/>
        <end position="347"/>
    </location>
</feature>
<evidence type="ECO:0000259" key="2">
    <source>
        <dbReference type="SMART" id="SM00596"/>
    </source>
</evidence>
<dbReference type="InterPro" id="IPR006579">
    <property type="entry name" value="Pre_C2HC_dom"/>
</dbReference>
<evidence type="ECO:0000313" key="3">
    <source>
        <dbReference type="EMBL" id="MBY82251.1"/>
    </source>
</evidence>
<dbReference type="SMART" id="SM00596">
    <property type="entry name" value="PRE_C2HC"/>
    <property type="match status" value="1"/>
</dbReference>
<proteinExistence type="predicted"/>
<name>A0A2S2QWV6_9HEMI</name>
<dbReference type="Pfam" id="PF07530">
    <property type="entry name" value="PRE_C2HC"/>
    <property type="match status" value="1"/>
</dbReference>
<sequence length="451" mass="51773">MNSKPKTISPIKIINQNTVQKVRSNSQLSETDMNDVFNYEWTEVVSPKSHKRLNSDKQNQLSKTIKTTAGTQFSSHNKFSVLSQNDDTDMEINEANEIVSKLPPPIFIKTKVQNYQQFCEKIKNIIEPIDDFTCKSSTEAIKINTTSVNAYRSIIKYLKDAKAEFFTYQLKENKPYRIVIRNLHPTTPPDYIKEELKKEGFQARNVTNALHRVTKIKLPLFFVDLEPAPHNKNIFELQTICYTKVKIEAPRINKLSPQCLNCQNYGHTRTYCNNHPRCVRCGENHRTDTCTKSRDLPAKCALCNGDHPANYRGCLVFKNLQQLRKKQSPSKSNTNKTEENTNRNNPILYNPSLNSISHPKNSNNSQTYSQATLQYKNPINTNNEHQNQQNEYMTTQLTSFLNESLINPLISLLTIAIDKLIVKMSNVNNQTPPLSILLWNASGITHNKNEH</sequence>
<protein>
    <submittedName>
        <fullName evidence="3">Nucleic-acid-binding protein</fullName>
    </submittedName>
</protein>